<organism evidence="3 4">
    <name type="scientific">Nocardiopsis mangrovi</name>
    <dbReference type="NCBI Taxonomy" id="1179818"/>
    <lineage>
        <taxon>Bacteria</taxon>
        <taxon>Bacillati</taxon>
        <taxon>Actinomycetota</taxon>
        <taxon>Actinomycetes</taxon>
        <taxon>Streptosporangiales</taxon>
        <taxon>Nocardiopsidaceae</taxon>
        <taxon>Nocardiopsis</taxon>
    </lineage>
</organism>
<dbReference type="InterPro" id="IPR027417">
    <property type="entry name" value="P-loop_NTPase"/>
</dbReference>
<evidence type="ECO:0000256" key="1">
    <source>
        <dbReference type="SAM" id="MobiDB-lite"/>
    </source>
</evidence>
<reference evidence="4" key="1">
    <citation type="journal article" date="2019" name="Int. J. Syst. Evol. Microbiol.">
        <title>The Global Catalogue of Microorganisms (GCM) 10K type strain sequencing project: providing services to taxonomists for standard genome sequencing and annotation.</title>
        <authorList>
            <consortium name="The Broad Institute Genomics Platform"/>
            <consortium name="The Broad Institute Genome Sequencing Center for Infectious Disease"/>
            <person name="Wu L."/>
            <person name="Ma J."/>
        </authorList>
    </citation>
    <scope>NUCLEOTIDE SEQUENCE [LARGE SCALE GENOMIC DNA]</scope>
    <source>
        <strain evidence="4">XZYJ18</strain>
    </source>
</reference>
<gene>
    <name evidence="3" type="primary">ssd</name>
    <name evidence="3" type="ORF">ACFO4E_19210</name>
</gene>
<dbReference type="NCBIfam" id="TIGR03815">
    <property type="entry name" value="CpaE_hom_Actino"/>
    <property type="match status" value="1"/>
</dbReference>
<dbReference type="Pfam" id="PF26563">
    <property type="entry name" value="Rv3660c_N"/>
    <property type="match status" value="1"/>
</dbReference>
<dbReference type="Proteomes" id="UP001595923">
    <property type="component" value="Unassembled WGS sequence"/>
</dbReference>
<dbReference type="EMBL" id="JBHSFQ010000020">
    <property type="protein sequence ID" value="MFC4563996.1"/>
    <property type="molecule type" value="Genomic_DNA"/>
</dbReference>
<evidence type="ECO:0000259" key="2">
    <source>
        <dbReference type="Pfam" id="PF26563"/>
    </source>
</evidence>
<feature type="region of interest" description="Disordered" evidence="1">
    <location>
        <begin position="317"/>
        <end position="344"/>
    </location>
</feature>
<evidence type="ECO:0000313" key="3">
    <source>
        <dbReference type="EMBL" id="MFC4563996.1"/>
    </source>
</evidence>
<dbReference type="RefSeq" id="WP_378576740.1">
    <property type="nucleotide sequence ID" value="NZ_JBHSFQ010000020.1"/>
</dbReference>
<sequence length="391" mass="40841">MEAPNPPRPLLVTDDPDLLDDLLRLTAAAAVEPTVAHTAQHAGRDWPRASLVVVGADLLGRVAALEPDPHPFVVIVERDDTEEPRGSGPRPDAASRIGARAVLRLPRDEPRLTDLFAESAGPRTPLAPVVSVVGGRGGAGASTLAIALALAGRRYGAGTALIDADPLGGGLDLLIGGEHARGNRWSDLSAREGRMNWAALRTSLPTVRDCALLTWDHGPAIPIPAPAMRSVLSSAARGAELVVVDLPRTIDPASGEALRRSTTALLVVPADLHAVMSAHRLVPQLRQHNGDLRIVVRGASPDLPAETVSHALELPMLGELPTEPGLSRTLDRGDPPAGRRSSPLARFADGIVATLLDGSGRAATTHGRVGGPAADSGAAPKRRRRRRGARS</sequence>
<dbReference type="PANTHER" id="PTHR43384">
    <property type="entry name" value="SEPTUM SITE-DETERMINING PROTEIN MIND HOMOLOG, CHLOROPLASTIC-RELATED"/>
    <property type="match status" value="1"/>
</dbReference>
<accession>A0ABV9DYY9</accession>
<dbReference type="Gene3D" id="3.40.50.300">
    <property type="entry name" value="P-loop containing nucleotide triphosphate hydrolases"/>
    <property type="match status" value="1"/>
</dbReference>
<dbReference type="PANTHER" id="PTHR43384:SF11">
    <property type="entry name" value="SEPTUM SITE DETERMINING PROTEIN"/>
    <property type="match status" value="1"/>
</dbReference>
<protein>
    <submittedName>
        <fullName evidence="3">Septum site-determining protein Ssd</fullName>
    </submittedName>
</protein>
<proteinExistence type="predicted"/>
<feature type="compositionally biased region" description="Basic residues" evidence="1">
    <location>
        <begin position="380"/>
        <end position="391"/>
    </location>
</feature>
<dbReference type="InterPro" id="IPR050625">
    <property type="entry name" value="ParA/MinD_ATPase"/>
</dbReference>
<feature type="domain" description="Rv3660c-like CheY-like N-terminal" evidence="2">
    <location>
        <begin position="12"/>
        <end position="122"/>
    </location>
</feature>
<comment type="caution">
    <text evidence="3">The sequence shown here is derived from an EMBL/GenBank/DDBJ whole genome shotgun (WGS) entry which is preliminary data.</text>
</comment>
<dbReference type="SUPFAM" id="SSF52540">
    <property type="entry name" value="P-loop containing nucleoside triphosphate hydrolases"/>
    <property type="match status" value="1"/>
</dbReference>
<dbReference type="InterPro" id="IPR022521">
    <property type="entry name" value="Rv3660c"/>
</dbReference>
<dbReference type="InterPro" id="IPR059050">
    <property type="entry name" value="Rv3660c_N"/>
</dbReference>
<keyword evidence="4" id="KW-1185">Reference proteome</keyword>
<evidence type="ECO:0000313" key="4">
    <source>
        <dbReference type="Proteomes" id="UP001595923"/>
    </source>
</evidence>
<name>A0ABV9DYY9_9ACTN</name>
<feature type="region of interest" description="Disordered" evidence="1">
    <location>
        <begin position="359"/>
        <end position="391"/>
    </location>
</feature>